<dbReference type="PANTHER" id="PTHR34569">
    <property type="entry name" value="EXPRESSED PROTEIN"/>
    <property type="match status" value="1"/>
</dbReference>
<reference evidence="1" key="1">
    <citation type="journal article" date="2008" name="BMC Genomics">
        <title>A conifer genomics resource of 200,000 spruce (Picea spp.) ESTs and 6,464 high-quality, sequence-finished full-length cDNAs for Sitka spruce (Picea sitchensis).</title>
        <authorList>
            <person name="Ralph S.G."/>
            <person name="Chun H.J."/>
            <person name="Kolosova N."/>
            <person name="Cooper D."/>
            <person name="Oddy C."/>
            <person name="Ritland C.E."/>
            <person name="Kirkpatrick R."/>
            <person name="Moore R."/>
            <person name="Barber S."/>
            <person name="Holt R.A."/>
            <person name="Jones S.J."/>
            <person name="Marra M.A."/>
            <person name="Douglas C.J."/>
            <person name="Ritland K."/>
            <person name="Bohlmann J."/>
        </authorList>
    </citation>
    <scope>NUCLEOTIDE SEQUENCE</scope>
    <source>
        <tissue evidence="1">Bark</tissue>
    </source>
</reference>
<accession>A9NSK6</accession>
<dbReference type="EMBL" id="EF084296">
    <property type="protein sequence ID" value="ABK23617.1"/>
    <property type="molecule type" value="mRNA"/>
</dbReference>
<dbReference type="PANTHER" id="PTHR34569:SF2">
    <property type="entry name" value="EXPRESSED PROTEIN"/>
    <property type="match status" value="1"/>
</dbReference>
<proteinExistence type="evidence at transcript level"/>
<organism evidence="1">
    <name type="scientific">Picea sitchensis</name>
    <name type="common">Sitka spruce</name>
    <name type="synonym">Pinus sitchensis</name>
    <dbReference type="NCBI Taxonomy" id="3332"/>
    <lineage>
        <taxon>Eukaryota</taxon>
        <taxon>Viridiplantae</taxon>
        <taxon>Streptophyta</taxon>
        <taxon>Embryophyta</taxon>
        <taxon>Tracheophyta</taxon>
        <taxon>Spermatophyta</taxon>
        <taxon>Pinopsida</taxon>
        <taxon>Pinidae</taxon>
        <taxon>Conifers I</taxon>
        <taxon>Pinales</taxon>
        <taxon>Pinaceae</taxon>
        <taxon>Picea</taxon>
    </lineage>
</organism>
<name>A9NSK6_PICSI</name>
<sequence length="170" mass="18998">MTVQMEMGIRQLHPLPVLCSKVEWASSLNDSEFPLASKLIDLNGMNGLRYTSLRDIMPCSPTSVGSPRREGNWCSCTTISIKNNLVKHAACAYLQPMITESHNDDDFFVGCWSMFTNDGSLFSSIKDFIRTPIDACTGFFRTRIFSNLSNTFGRLAGQLRGIFGARVQKK</sequence>
<evidence type="ECO:0000313" key="1">
    <source>
        <dbReference type="EMBL" id="ABK23617.1"/>
    </source>
</evidence>
<dbReference type="OMA" id="PRREANW"/>
<protein>
    <submittedName>
        <fullName evidence="1">Uncharacterized protein</fullName>
    </submittedName>
</protein>
<dbReference type="AlphaFoldDB" id="A9NSK6"/>